<dbReference type="Proteomes" id="UP000789739">
    <property type="component" value="Unassembled WGS sequence"/>
</dbReference>
<sequence>MTLCFVSFADKHLRFTEHLLYVDGGQYSDEQQPLARTSNKMYEATEANFKKDVERETWWKRMREREIDVRMDILPSHLRGGQSMIKYHHVGYFDIVTIMENQLLEIMSIIETVDSQRKKSTAGGKKTFIAAGRGRFRGEWMKKDPEPKRLLNMEEWARVLAYQDLIRRKQEIIQEDR</sequence>
<keyword evidence="2" id="KW-1185">Reference proteome</keyword>
<reference evidence="1" key="1">
    <citation type="submission" date="2021-06" db="EMBL/GenBank/DDBJ databases">
        <authorList>
            <person name="Kallberg Y."/>
            <person name="Tangrot J."/>
            <person name="Rosling A."/>
        </authorList>
    </citation>
    <scope>NUCLEOTIDE SEQUENCE</scope>
    <source>
        <strain evidence="1">BR232B</strain>
    </source>
</reference>
<protein>
    <submittedName>
        <fullName evidence="1">4082_t:CDS:1</fullName>
    </submittedName>
</protein>
<comment type="caution">
    <text evidence="1">The sequence shown here is derived from an EMBL/GenBank/DDBJ whole genome shotgun (WGS) entry which is preliminary data.</text>
</comment>
<proteinExistence type="predicted"/>
<organism evidence="1 2">
    <name type="scientific">Paraglomus brasilianum</name>
    <dbReference type="NCBI Taxonomy" id="144538"/>
    <lineage>
        <taxon>Eukaryota</taxon>
        <taxon>Fungi</taxon>
        <taxon>Fungi incertae sedis</taxon>
        <taxon>Mucoromycota</taxon>
        <taxon>Glomeromycotina</taxon>
        <taxon>Glomeromycetes</taxon>
        <taxon>Paraglomerales</taxon>
        <taxon>Paraglomeraceae</taxon>
        <taxon>Paraglomus</taxon>
    </lineage>
</organism>
<evidence type="ECO:0000313" key="2">
    <source>
        <dbReference type="Proteomes" id="UP000789739"/>
    </source>
</evidence>
<evidence type="ECO:0000313" key="1">
    <source>
        <dbReference type="EMBL" id="CAG8551001.1"/>
    </source>
</evidence>
<name>A0A9N9B3B8_9GLOM</name>
<accession>A0A9N9B3B8</accession>
<dbReference type="AlphaFoldDB" id="A0A9N9B3B8"/>
<gene>
    <name evidence="1" type="ORF">PBRASI_LOCUS5089</name>
</gene>
<dbReference type="EMBL" id="CAJVPI010000569">
    <property type="protein sequence ID" value="CAG8551001.1"/>
    <property type="molecule type" value="Genomic_DNA"/>
</dbReference>